<dbReference type="InterPro" id="IPR011608">
    <property type="entry name" value="PRD"/>
</dbReference>
<dbReference type="AlphaFoldDB" id="B0N8X7"/>
<dbReference type="Pfam" id="PF00158">
    <property type="entry name" value="Sigma54_activat"/>
    <property type="match status" value="1"/>
</dbReference>
<organism evidence="7 8">
    <name type="scientific">Thomasclavelia ramosa DSM 1402</name>
    <dbReference type="NCBI Taxonomy" id="445974"/>
    <lineage>
        <taxon>Bacteria</taxon>
        <taxon>Bacillati</taxon>
        <taxon>Bacillota</taxon>
        <taxon>Erysipelotrichia</taxon>
        <taxon>Erysipelotrichales</taxon>
        <taxon>Coprobacillaceae</taxon>
        <taxon>Thomasclavelia</taxon>
    </lineage>
</organism>
<keyword evidence="1" id="KW-0808">Transferase</keyword>
<dbReference type="Gene3D" id="3.40.50.300">
    <property type="entry name" value="P-loop containing nucleotide triphosphate hydrolases"/>
    <property type="match status" value="1"/>
</dbReference>
<evidence type="ECO:0000259" key="5">
    <source>
        <dbReference type="PROSITE" id="PS51096"/>
    </source>
</evidence>
<dbReference type="Gene3D" id="3.40.50.510">
    <property type="entry name" value="Phosphotransferase system, mannose-type IIA component"/>
    <property type="match status" value="1"/>
</dbReference>
<evidence type="ECO:0000259" key="6">
    <source>
        <dbReference type="PROSITE" id="PS51372"/>
    </source>
</evidence>
<dbReference type="GO" id="GO:0016020">
    <property type="term" value="C:membrane"/>
    <property type="evidence" value="ECO:0007669"/>
    <property type="project" value="InterPro"/>
</dbReference>
<dbReference type="eggNOG" id="COG3933">
    <property type="taxonomic scope" value="Bacteria"/>
</dbReference>
<dbReference type="PROSITE" id="PS51096">
    <property type="entry name" value="PTS_EIIA_TYPE_4"/>
    <property type="match status" value="1"/>
</dbReference>
<dbReference type="InterPro" id="IPR036634">
    <property type="entry name" value="PRD_sf"/>
</dbReference>
<feature type="domain" description="Sigma-54 factor interaction" evidence="4">
    <location>
        <begin position="88"/>
        <end position="313"/>
    </location>
</feature>
<evidence type="ECO:0000313" key="8">
    <source>
        <dbReference type="Proteomes" id="UP000005798"/>
    </source>
</evidence>
<dbReference type="PROSITE" id="PS50045">
    <property type="entry name" value="SIGMA54_INTERACT_4"/>
    <property type="match status" value="1"/>
</dbReference>
<dbReference type="InterPro" id="IPR036390">
    <property type="entry name" value="WH_DNA-bd_sf"/>
</dbReference>
<dbReference type="GO" id="GO:0006355">
    <property type="term" value="P:regulation of DNA-templated transcription"/>
    <property type="evidence" value="ECO:0007669"/>
    <property type="project" value="InterPro"/>
</dbReference>
<dbReference type="SUPFAM" id="SSF52540">
    <property type="entry name" value="P-loop containing nucleoside triphosphate hydrolases"/>
    <property type="match status" value="1"/>
</dbReference>
<evidence type="ECO:0000313" key="7">
    <source>
        <dbReference type="EMBL" id="EDS17134.1"/>
    </source>
</evidence>
<name>B0N8X7_9FIRM</name>
<dbReference type="HOGENOM" id="CLU_014204_1_1_9"/>
<dbReference type="Gene3D" id="1.10.1790.10">
    <property type="entry name" value="PRD domain"/>
    <property type="match status" value="2"/>
</dbReference>
<feature type="domain" description="PTS EIIA type-4" evidence="5">
    <location>
        <begin position="540"/>
        <end position="673"/>
    </location>
</feature>
<dbReference type="PROSITE" id="PS51372">
    <property type="entry name" value="PRD_2"/>
    <property type="match status" value="2"/>
</dbReference>
<evidence type="ECO:0000256" key="1">
    <source>
        <dbReference type="ARBA" id="ARBA00022679"/>
    </source>
</evidence>
<dbReference type="InterPro" id="IPR004701">
    <property type="entry name" value="PTS_EIIA_man-typ"/>
</dbReference>
<dbReference type="PANTHER" id="PTHR32071:SF38">
    <property type="entry name" value="PSP OPERON TRANSCRIPTIONAL ACTIVATOR"/>
    <property type="match status" value="1"/>
</dbReference>
<dbReference type="SUPFAM" id="SSF46785">
    <property type="entry name" value="Winged helix' DNA-binding domain"/>
    <property type="match status" value="1"/>
</dbReference>
<dbReference type="Pfam" id="PF03610">
    <property type="entry name" value="EIIA-man"/>
    <property type="match status" value="1"/>
</dbReference>
<dbReference type="EMBL" id="ABFX02000013">
    <property type="protein sequence ID" value="EDS17134.1"/>
    <property type="molecule type" value="Genomic_DNA"/>
</dbReference>
<accession>B0N8X7</accession>
<dbReference type="SUPFAM" id="SSF63520">
    <property type="entry name" value="PTS-regulatory domain, PRD"/>
    <property type="match status" value="2"/>
</dbReference>
<dbReference type="SUPFAM" id="SSF53062">
    <property type="entry name" value="PTS system fructose IIA component-like"/>
    <property type="match status" value="1"/>
</dbReference>
<evidence type="ECO:0000256" key="3">
    <source>
        <dbReference type="ARBA" id="ARBA00022840"/>
    </source>
</evidence>
<dbReference type="InterPro" id="IPR036662">
    <property type="entry name" value="PTS_EIIA_man-typ_sf"/>
</dbReference>
<dbReference type="Pfam" id="PF00874">
    <property type="entry name" value="PRD"/>
    <property type="match status" value="2"/>
</dbReference>
<keyword evidence="8" id="KW-1185">Reference proteome</keyword>
<dbReference type="eggNOG" id="COG1221">
    <property type="taxonomic scope" value="Bacteria"/>
</dbReference>
<sequence length="883" mass="101767">MSKELAMKSNKVKVFEFIKEYSITQSTDEYPKLTTQYLSEKLDMQRTNLSSILNQLVKEGKITKTTTRPVLYQLANFQLTNQKDFENLIGYNQSLNEAVMLAKAAILYPQGSPHILLTAESGSGVKYFAKNVYDFAVKSKVLKNNAPFTVFDCKTFIENPTIINEMLYGDEVNTGLVHQTNQGMLLIKHVELLSGYQRTMLFSIITSNKMPSNQYVELPRNYKCIMLCAIASDASKDLYDLYRNKMDFVIELLPLSQRPLKERFALLELFLKQEARKLDRVLEVSTNILHSLLLYEVKDNIRGLKNDIHTGVANCYVREHDVHHHHIELLLSDFPNYVRKGMIYYKTFKEEIDEIIPGDCKFAFTKNEVLKNRAKENNANIYRTIDVRKKELKKQSVSEEQINTLVSLQLHQDFQEYLNELSNRVSDKEQLSKIVSMKLISLVERFITRVSSELAINYQENILYGLCLHINASLIKVSSKQRLANEEIKRMIDLYPKHYHLAKEFVHEIEEEFRVKMNIDEIIFTMLFILNESKPVTNKHVVTLIAMHGDSSASSIVNVVNALAMHNNTYAYDLPLDKSMDDAYEDLKEQIIKVDQGKGIILIYDMGSIRTMAESIAFETKIEIKYLEMPVTLIGVTSSNKASNNDSVDEIYEYLQTKFKDIKYFRKQSDKKILVIISKEQSEVTRLKSYLNEHFDLSNVTVHVIENSEANHLYNEINIIANEGKIIGIIGNNRPNLAQYPFAEVRWLEQKNAKTLEEIFIEEDEARDDINEIFEYLKDQFNEVDVDGIKDYLLDFTKSLEVTLDATLDEDQQIGLIVHLVCLIDRISRHQAPIVNFIASNIILNHGMLVSKVKELLVPLEMALNISISDAEIATIISIVKKR</sequence>
<protein>
    <submittedName>
        <fullName evidence="7">PRD domain protein</fullName>
    </submittedName>
</protein>
<evidence type="ECO:0000259" key="4">
    <source>
        <dbReference type="PROSITE" id="PS50045"/>
    </source>
</evidence>
<reference evidence="7" key="1">
    <citation type="submission" date="2007-11" db="EMBL/GenBank/DDBJ databases">
        <authorList>
            <person name="Fulton L."/>
            <person name="Clifton S."/>
            <person name="Fulton B."/>
            <person name="Xu J."/>
            <person name="Minx P."/>
            <person name="Pepin K.H."/>
            <person name="Johnson M."/>
            <person name="Thiruvilangam P."/>
            <person name="Bhonagiri V."/>
            <person name="Nash W.E."/>
            <person name="Mardis E.R."/>
            <person name="Wilson R.K."/>
        </authorList>
    </citation>
    <scope>NUCLEOTIDE SEQUENCE [LARGE SCALE GENOMIC DNA]</scope>
    <source>
        <strain evidence="7">DSM 1402</strain>
    </source>
</reference>
<dbReference type="InterPro" id="IPR027417">
    <property type="entry name" value="P-loop_NTPase"/>
</dbReference>
<reference evidence="7" key="2">
    <citation type="submission" date="2014-06" db="EMBL/GenBank/DDBJ databases">
        <title>Draft genome sequence of Clostridium ramosum(DSM 1402).</title>
        <authorList>
            <person name="Sudarsanam P."/>
            <person name="Ley R."/>
            <person name="Guruge J."/>
            <person name="Turnbaugh P.J."/>
            <person name="Mahowald M."/>
            <person name="Liep D."/>
            <person name="Gordon J."/>
        </authorList>
    </citation>
    <scope>NUCLEOTIDE SEQUENCE</scope>
    <source>
        <strain evidence="7">DSM 1402</strain>
    </source>
</reference>
<dbReference type="InterPro" id="IPR002078">
    <property type="entry name" value="Sigma_54_int"/>
</dbReference>
<evidence type="ECO:0000256" key="2">
    <source>
        <dbReference type="ARBA" id="ARBA00022741"/>
    </source>
</evidence>
<comment type="caution">
    <text evidence="7">The sequence shown here is derived from an EMBL/GenBank/DDBJ whole genome shotgun (WGS) entry which is preliminary data.</text>
</comment>
<dbReference type="GO" id="GO:0005524">
    <property type="term" value="F:ATP binding"/>
    <property type="evidence" value="ECO:0007669"/>
    <property type="project" value="UniProtKB-KW"/>
</dbReference>
<dbReference type="GO" id="GO:0016740">
    <property type="term" value="F:transferase activity"/>
    <property type="evidence" value="ECO:0007669"/>
    <property type="project" value="UniProtKB-KW"/>
</dbReference>
<proteinExistence type="predicted"/>
<gene>
    <name evidence="7" type="ORF">CLORAM_03108</name>
</gene>
<dbReference type="PANTHER" id="PTHR32071">
    <property type="entry name" value="TRANSCRIPTIONAL REGULATORY PROTEIN"/>
    <property type="match status" value="1"/>
</dbReference>
<feature type="domain" description="PRD" evidence="6">
    <location>
        <begin position="780"/>
        <end position="883"/>
    </location>
</feature>
<dbReference type="GO" id="GO:0009401">
    <property type="term" value="P:phosphoenolpyruvate-dependent sugar phosphotransferase system"/>
    <property type="evidence" value="ECO:0007669"/>
    <property type="project" value="InterPro"/>
</dbReference>
<feature type="domain" description="PRD" evidence="6">
    <location>
        <begin position="434"/>
        <end position="539"/>
    </location>
</feature>
<keyword evidence="3" id="KW-0067">ATP-binding</keyword>
<dbReference type="Proteomes" id="UP000005798">
    <property type="component" value="Unassembled WGS sequence"/>
</dbReference>
<keyword evidence="2" id="KW-0547">Nucleotide-binding</keyword>